<name>A0A383E9X8_9ZZZZ</name>
<accession>A0A383E9X8</accession>
<gene>
    <name evidence="2" type="ORF">METZ01_LOCUS506057</name>
</gene>
<keyword evidence="1" id="KW-0472">Membrane</keyword>
<proteinExistence type="predicted"/>
<feature type="transmembrane region" description="Helical" evidence="1">
    <location>
        <begin position="34"/>
        <end position="53"/>
    </location>
</feature>
<feature type="non-terminal residue" evidence="2">
    <location>
        <position position="138"/>
    </location>
</feature>
<keyword evidence="1" id="KW-1133">Transmembrane helix</keyword>
<protein>
    <submittedName>
        <fullName evidence="2">Uncharacterized protein</fullName>
    </submittedName>
</protein>
<feature type="transmembrane region" description="Helical" evidence="1">
    <location>
        <begin position="6"/>
        <end position="25"/>
    </location>
</feature>
<evidence type="ECO:0000256" key="1">
    <source>
        <dbReference type="SAM" id="Phobius"/>
    </source>
</evidence>
<dbReference type="EMBL" id="UINC01223846">
    <property type="protein sequence ID" value="SVE53203.1"/>
    <property type="molecule type" value="Genomic_DNA"/>
</dbReference>
<reference evidence="2" key="1">
    <citation type="submission" date="2018-05" db="EMBL/GenBank/DDBJ databases">
        <authorList>
            <person name="Lanie J.A."/>
            <person name="Ng W.-L."/>
            <person name="Kazmierczak K.M."/>
            <person name="Andrzejewski T.M."/>
            <person name="Davidsen T.M."/>
            <person name="Wayne K.J."/>
            <person name="Tettelin H."/>
            <person name="Glass J.I."/>
            <person name="Rusch D."/>
            <person name="Podicherti R."/>
            <person name="Tsui H.-C.T."/>
            <person name="Winkler M.E."/>
        </authorList>
    </citation>
    <scope>NUCLEOTIDE SEQUENCE</scope>
</reference>
<feature type="transmembrane region" description="Helical" evidence="1">
    <location>
        <begin position="87"/>
        <end position="109"/>
    </location>
</feature>
<dbReference type="AlphaFoldDB" id="A0A383E9X8"/>
<feature type="transmembrane region" description="Helical" evidence="1">
    <location>
        <begin position="59"/>
        <end position="80"/>
    </location>
</feature>
<organism evidence="2">
    <name type="scientific">marine metagenome</name>
    <dbReference type="NCBI Taxonomy" id="408172"/>
    <lineage>
        <taxon>unclassified sequences</taxon>
        <taxon>metagenomes</taxon>
        <taxon>ecological metagenomes</taxon>
    </lineage>
</organism>
<sequence>MELYTWSELFIISLAIIGVVSSFTIKGLSIKEQIFIRSLSLYTIITLGIYSSINYKTPWSILPFLHGAILLAGFGFWTLWKIKNESILTNVAIKGSLLSTLVFFSWMLYKQDQIANFKFPANADRNPYVYSHTSPSLV</sequence>
<keyword evidence="1" id="KW-0812">Transmembrane</keyword>
<evidence type="ECO:0000313" key="2">
    <source>
        <dbReference type="EMBL" id="SVE53203.1"/>
    </source>
</evidence>